<evidence type="ECO:0000313" key="3">
    <source>
        <dbReference type="Proteomes" id="UP000245119"/>
    </source>
</evidence>
<dbReference type="AlphaFoldDB" id="A0A2T7NMY8"/>
<name>A0A2T7NMY8_POMCA</name>
<dbReference type="EMBL" id="PZQS01000011">
    <property type="protein sequence ID" value="PVD22522.1"/>
    <property type="molecule type" value="Genomic_DNA"/>
</dbReference>
<reference evidence="2 3" key="1">
    <citation type="submission" date="2018-04" db="EMBL/GenBank/DDBJ databases">
        <title>The genome of golden apple snail Pomacea canaliculata provides insight into stress tolerance and invasive adaptation.</title>
        <authorList>
            <person name="Liu C."/>
            <person name="Liu B."/>
            <person name="Ren Y."/>
            <person name="Zhang Y."/>
            <person name="Wang H."/>
            <person name="Li S."/>
            <person name="Jiang F."/>
            <person name="Yin L."/>
            <person name="Zhang G."/>
            <person name="Qian W."/>
            <person name="Fan W."/>
        </authorList>
    </citation>
    <scope>NUCLEOTIDE SEQUENCE [LARGE SCALE GENOMIC DNA]</scope>
    <source>
        <strain evidence="2">SZHN2017</strain>
        <tissue evidence="2">Muscle</tissue>
    </source>
</reference>
<protein>
    <submittedName>
        <fullName evidence="2">Uncharacterized protein</fullName>
    </submittedName>
</protein>
<evidence type="ECO:0000313" key="2">
    <source>
        <dbReference type="EMBL" id="PVD22522.1"/>
    </source>
</evidence>
<feature type="compositionally biased region" description="Basic and acidic residues" evidence="1">
    <location>
        <begin position="70"/>
        <end position="81"/>
    </location>
</feature>
<proteinExistence type="predicted"/>
<feature type="compositionally biased region" description="Basic and acidic residues" evidence="1">
    <location>
        <begin position="212"/>
        <end position="227"/>
    </location>
</feature>
<comment type="caution">
    <text evidence="2">The sequence shown here is derived from an EMBL/GenBank/DDBJ whole genome shotgun (WGS) entry which is preliminary data.</text>
</comment>
<keyword evidence="3" id="KW-1185">Reference proteome</keyword>
<feature type="region of interest" description="Disordered" evidence="1">
    <location>
        <begin position="55"/>
        <end position="166"/>
    </location>
</feature>
<dbReference type="Proteomes" id="UP000245119">
    <property type="component" value="Linkage Group LG11"/>
</dbReference>
<feature type="region of interest" description="Disordered" evidence="1">
    <location>
        <begin position="210"/>
        <end position="242"/>
    </location>
</feature>
<feature type="compositionally biased region" description="Polar residues" evidence="1">
    <location>
        <begin position="60"/>
        <end position="69"/>
    </location>
</feature>
<gene>
    <name evidence="2" type="ORF">C0Q70_18336</name>
</gene>
<sequence length="249" mass="27078">MTTVYFIFKLPNYSASTGDGDLTVDHLVTAASTTMCLPRLTSRLLLLQEQKQLAIPGQPPSTAQQLQGDQRQKTESDEQARGKCHVQDNMSASTDHQDSIPADNSPTPQEKKCADVQMDSKQSEHVPVVASVSDGPPTMKASVDVNSVPEGNDRLSSGRRGQAPGGGRVKVYFHAISDQQESLLKVVGENGDTEVWKYNRLGTISVEYTEGSTKKDRNDSVSRHEDTAPSVNSARVDETNTHTIVLGRL</sequence>
<dbReference type="OrthoDB" id="10045531at2759"/>
<evidence type="ECO:0000256" key="1">
    <source>
        <dbReference type="SAM" id="MobiDB-lite"/>
    </source>
</evidence>
<organism evidence="2 3">
    <name type="scientific">Pomacea canaliculata</name>
    <name type="common">Golden apple snail</name>
    <dbReference type="NCBI Taxonomy" id="400727"/>
    <lineage>
        <taxon>Eukaryota</taxon>
        <taxon>Metazoa</taxon>
        <taxon>Spiralia</taxon>
        <taxon>Lophotrochozoa</taxon>
        <taxon>Mollusca</taxon>
        <taxon>Gastropoda</taxon>
        <taxon>Caenogastropoda</taxon>
        <taxon>Architaenioglossa</taxon>
        <taxon>Ampullarioidea</taxon>
        <taxon>Ampullariidae</taxon>
        <taxon>Pomacea</taxon>
    </lineage>
</organism>
<accession>A0A2T7NMY8</accession>